<comment type="caution">
    <text evidence="1">The sequence shown here is derived from an EMBL/GenBank/DDBJ whole genome shotgun (WGS) entry which is preliminary data.</text>
</comment>
<name>X1F5E1_9ZZZZ</name>
<reference evidence="1" key="1">
    <citation type="journal article" date="2014" name="Front. Microbiol.">
        <title>High frequency of phylogenetically diverse reductive dehalogenase-homologous genes in deep subseafloor sedimentary metagenomes.</title>
        <authorList>
            <person name="Kawai M."/>
            <person name="Futagami T."/>
            <person name="Toyoda A."/>
            <person name="Takaki Y."/>
            <person name="Nishi S."/>
            <person name="Hori S."/>
            <person name="Arai W."/>
            <person name="Tsubouchi T."/>
            <person name="Morono Y."/>
            <person name="Uchiyama I."/>
            <person name="Ito T."/>
            <person name="Fujiyama A."/>
            <person name="Inagaki F."/>
            <person name="Takami H."/>
        </authorList>
    </citation>
    <scope>NUCLEOTIDE SEQUENCE</scope>
    <source>
        <strain evidence="1">Expedition CK06-06</strain>
    </source>
</reference>
<gene>
    <name evidence="1" type="ORF">S03H2_16459</name>
</gene>
<dbReference type="EMBL" id="BARU01008407">
    <property type="protein sequence ID" value="GAH40861.1"/>
    <property type="molecule type" value="Genomic_DNA"/>
</dbReference>
<evidence type="ECO:0000313" key="1">
    <source>
        <dbReference type="EMBL" id="GAH40861.1"/>
    </source>
</evidence>
<organism evidence="1">
    <name type="scientific">marine sediment metagenome</name>
    <dbReference type="NCBI Taxonomy" id="412755"/>
    <lineage>
        <taxon>unclassified sequences</taxon>
        <taxon>metagenomes</taxon>
        <taxon>ecological metagenomes</taxon>
    </lineage>
</organism>
<dbReference type="AlphaFoldDB" id="X1F5E1"/>
<protein>
    <submittedName>
        <fullName evidence="1">Uncharacterized protein</fullName>
    </submittedName>
</protein>
<accession>X1F5E1</accession>
<sequence length="111" mass="12688">MLNRTHTAVFERHIEIATEFVTEPHEVAWVDRGRWFVHVLEADPGATLSLQTEMSPEGLTWCNHETSQGSFKAEGLISLRVEDPGPYTRLRLTVGEPGKRVKARIYLTMRQ</sequence>
<proteinExistence type="predicted"/>